<dbReference type="InterPro" id="IPR013154">
    <property type="entry name" value="ADH-like_N"/>
</dbReference>
<dbReference type="SUPFAM" id="SSF51735">
    <property type="entry name" value="NAD(P)-binding Rossmann-fold domains"/>
    <property type="match status" value="1"/>
</dbReference>
<keyword evidence="1" id="KW-0521">NADP</keyword>
<sequence>MRASWYDRQGPAADVLRLGELPDPRPGPGEVRVRVSVSGVNPGDTKKRRGWLGSAMPYPRVVPHSDAAGVVDAVGEGVDARRTGQRVWVYGAQSYRPFGTAAQYTVVPAGKAVPLPDHVGDDLGACLGIPGITAHRAVFGDGPVDGRTVLVHGVLGGVGSLAARLARWGGARVLGTVRRGTDLDRVDPDVVHHTVALDEEDPAAAIRALAPGGVHRIVEVSLSANADLDNAVLANGAVIAAYATEADRTGIPFWPLLFGNVTLRLLGSDDFPEQARRQAARDLTAAAAAGVLTAGPVARYALHDLARAHERVDAGGGVRVLVDLPRP</sequence>
<evidence type="ECO:0000313" key="4">
    <source>
        <dbReference type="Proteomes" id="UP001432161"/>
    </source>
</evidence>
<dbReference type="SUPFAM" id="SSF50129">
    <property type="entry name" value="GroES-like"/>
    <property type="match status" value="1"/>
</dbReference>
<name>A0ABZ1V7X8_9ACTN</name>
<dbReference type="Gene3D" id="3.40.50.720">
    <property type="entry name" value="NAD(P)-binding Rossmann-like Domain"/>
    <property type="match status" value="1"/>
</dbReference>
<accession>A0ABZ1V7X8</accession>
<dbReference type="CDD" id="cd08253">
    <property type="entry name" value="zeta_crystallin"/>
    <property type="match status" value="1"/>
</dbReference>
<feature type="domain" description="Enoyl reductase (ER)" evidence="2">
    <location>
        <begin position="12"/>
        <end position="322"/>
    </location>
</feature>
<organism evidence="3 4">
    <name type="scientific">Streptomyces griseoaurantiacus</name>
    <dbReference type="NCBI Taxonomy" id="68213"/>
    <lineage>
        <taxon>Bacteria</taxon>
        <taxon>Bacillati</taxon>
        <taxon>Actinomycetota</taxon>
        <taxon>Actinomycetes</taxon>
        <taxon>Kitasatosporales</taxon>
        <taxon>Streptomycetaceae</taxon>
        <taxon>Streptomyces</taxon>
        <taxon>Streptomyces aurantiacus group</taxon>
    </lineage>
</organism>
<dbReference type="EMBL" id="CP108330">
    <property type="protein sequence ID" value="WUR39794.1"/>
    <property type="molecule type" value="Genomic_DNA"/>
</dbReference>
<dbReference type="Proteomes" id="UP001432161">
    <property type="component" value="Chromosome"/>
</dbReference>
<dbReference type="PANTHER" id="PTHR44154">
    <property type="entry name" value="QUINONE OXIDOREDUCTASE"/>
    <property type="match status" value="1"/>
</dbReference>
<reference evidence="3" key="1">
    <citation type="submission" date="2022-10" db="EMBL/GenBank/DDBJ databases">
        <title>The complete genomes of actinobacterial strains from the NBC collection.</title>
        <authorList>
            <person name="Joergensen T.S."/>
            <person name="Alvarez Arevalo M."/>
            <person name="Sterndorff E.B."/>
            <person name="Faurdal D."/>
            <person name="Vuksanovic O."/>
            <person name="Mourched A.-S."/>
            <person name="Charusanti P."/>
            <person name="Shaw S."/>
            <person name="Blin K."/>
            <person name="Weber T."/>
        </authorList>
    </citation>
    <scope>NUCLEOTIDE SEQUENCE</scope>
    <source>
        <strain evidence="3">NBC_00489</strain>
    </source>
</reference>
<keyword evidence="4" id="KW-1185">Reference proteome</keyword>
<dbReference type="InterPro" id="IPR011032">
    <property type="entry name" value="GroES-like_sf"/>
</dbReference>
<gene>
    <name evidence="3" type="ORF">OHN36_22900</name>
</gene>
<evidence type="ECO:0000313" key="3">
    <source>
        <dbReference type="EMBL" id="WUR39794.1"/>
    </source>
</evidence>
<protein>
    <submittedName>
        <fullName evidence="3">NADPH:quinone reductase</fullName>
    </submittedName>
</protein>
<evidence type="ECO:0000256" key="1">
    <source>
        <dbReference type="ARBA" id="ARBA00022857"/>
    </source>
</evidence>
<evidence type="ECO:0000259" key="2">
    <source>
        <dbReference type="SMART" id="SM00829"/>
    </source>
</evidence>
<dbReference type="Gene3D" id="3.90.180.10">
    <property type="entry name" value="Medium-chain alcohol dehydrogenases, catalytic domain"/>
    <property type="match status" value="1"/>
</dbReference>
<dbReference type="InterPro" id="IPR051603">
    <property type="entry name" value="Zinc-ADH_QOR/CCCR"/>
</dbReference>
<dbReference type="SMART" id="SM00829">
    <property type="entry name" value="PKS_ER"/>
    <property type="match status" value="1"/>
</dbReference>
<dbReference type="InterPro" id="IPR036291">
    <property type="entry name" value="NAD(P)-bd_dom_sf"/>
</dbReference>
<dbReference type="PANTHER" id="PTHR44154:SF1">
    <property type="entry name" value="QUINONE OXIDOREDUCTASE"/>
    <property type="match status" value="1"/>
</dbReference>
<dbReference type="Pfam" id="PF08240">
    <property type="entry name" value="ADH_N"/>
    <property type="match status" value="1"/>
</dbReference>
<proteinExistence type="predicted"/>
<dbReference type="InterPro" id="IPR020843">
    <property type="entry name" value="ER"/>
</dbReference>